<organism evidence="2 3">
    <name type="scientific">Rhizopogon vesiculosus</name>
    <dbReference type="NCBI Taxonomy" id="180088"/>
    <lineage>
        <taxon>Eukaryota</taxon>
        <taxon>Fungi</taxon>
        <taxon>Dikarya</taxon>
        <taxon>Basidiomycota</taxon>
        <taxon>Agaricomycotina</taxon>
        <taxon>Agaricomycetes</taxon>
        <taxon>Agaricomycetidae</taxon>
        <taxon>Boletales</taxon>
        <taxon>Suillineae</taxon>
        <taxon>Rhizopogonaceae</taxon>
        <taxon>Rhizopogon</taxon>
    </lineage>
</organism>
<reference evidence="2 3" key="1">
    <citation type="submission" date="2016-03" db="EMBL/GenBank/DDBJ databases">
        <title>Comparative genomics of the ectomycorrhizal sister species Rhizopogon vinicolor and Rhizopogon vesiculosus (Basidiomycota: Boletales) reveals a divergence of the mating type B locus.</title>
        <authorList>
            <person name="Mujic A.B."/>
            <person name="Kuo A."/>
            <person name="Tritt A."/>
            <person name="Lipzen A."/>
            <person name="Chen C."/>
            <person name="Johnson J."/>
            <person name="Sharma A."/>
            <person name="Barry K."/>
            <person name="Grigoriev I.V."/>
            <person name="Spatafora J.W."/>
        </authorList>
    </citation>
    <scope>NUCLEOTIDE SEQUENCE [LARGE SCALE GENOMIC DNA]</scope>
    <source>
        <strain evidence="2 3">AM-OR11-056</strain>
    </source>
</reference>
<comment type="caution">
    <text evidence="2">The sequence shown here is derived from an EMBL/GenBank/DDBJ whole genome shotgun (WGS) entry which is preliminary data.</text>
</comment>
<dbReference type="OrthoDB" id="2657627at2759"/>
<keyword evidence="3" id="KW-1185">Reference proteome</keyword>
<gene>
    <name evidence="2" type="ORF">AZE42_11751</name>
</gene>
<accession>A0A1J8PQE5</accession>
<dbReference type="STRING" id="180088.A0A1J8PQE5"/>
<evidence type="ECO:0000313" key="3">
    <source>
        <dbReference type="Proteomes" id="UP000183567"/>
    </source>
</evidence>
<keyword evidence="1" id="KW-0812">Transmembrane</keyword>
<dbReference type="AlphaFoldDB" id="A0A1J8PQE5"/>
<name>A0A1J8PQE5_9AGAM</name>
<dbReference type="EMBL" id="LVVM01005226">
    <property type="protein sequence ID" value="OJA11109.1"/>
    <property type="molecule type" value="Genomic_DNA"/>
</dbReference>
<keyword evidence="1" id="KW-1133">Transmembrane helix</keyword>
<evidence type="ECO:0000256" key="1">
    <source>
        <dbReference type="SAM" id="Phobius"/>
    </source>
</evidence>
<sequence>MNNPEVQERAQSEINNLDLFNSKCLDVLHRAQMISDSAYQSQHTSLSPSRASTLGDAASSAASTAVTDIDSKMTVTLGIQVSAGGTNFSQDQRQVIAMTTVLIMTVSLCLIKERLLNSTRR</sequence>
<feature type="transmembrane region" description="Helical" evidence="1">
    <location>
        <begin position="94"/>
        <end position="111"/>
    </location>
</feature>
<evidence type="ECO:0000313" key="2">
    <source>
        <dbReference type="EMBL" id="OJA11109.1"/>
    </source>
</evidence>
<dbReference type="Proteomes" id="UP000183567">
    <property type="component" value="Unassembled WGS sequence"/>
</dbReference>
<proteinExistence type="predicted"/>
<keyword evidence="1" id="KW-0472">Membrane</keyword>
<protein>
    <submittedName>
        <fullName evidence="2">Uncharacterized protein</fullName>
    </submittedName>
</protein>